<dbReference type="PANTHER" id="PTHR43266">
    <property type="entry name" value="MACROLIDE-EFFLUX PROTEIN"/>
    <property type="match status" value="1"/>
</dbReference>
<accession>A0ABS5AYS5</accession>
<evidence type="ECO:0000256" key="2">
    <source>
        <dbReference type="ARBA" id="ARBA00022448"/>
    </source>
</evidence>
<dbReference type="Gene3D" id="1.20.1250.20">
    <property type="entry name" value="MFS general substrate transporter like domains"/>
    <property type="match status" value="1"/>
</dbReference>
<dbReference type="SUPFAM" id="SSF103473">
    <property type="entry name" value="MFS general substrate transporter"/>
    <property type="match status" value="1"/>
</dbReference>
<feature type="transmembrane region" description="Helical" evidence="7">
    <location>
        <begin position="168"/>
        <end position="186"/>
    </location>
</feature>
<evidence type="ECO:0000256" key="4">
    <source>
        <dbReference type="ARBA" id="ARBA00022692"/>
    </source>
</evidence>
<dbReference type="RefSeq" id="WP_209551813.1">
    <property type="nucleotide sequence ID" value="NZ_QFAY01000023.1"/>
</dbReference>
<keyword evidence="5 7" id="KW-1133">Transmembrane helix</keyword>
<dbReference type="Pfam" id="PF07690">
    <property type="entry name" value="MFS_1"/>
    <property type="match status" value="1"/>
</dbReference>
<keyword evidence="6 7" id="KW-0472">Membrane</keyword>
<gene>
    <name evidence="8" type="ORF">DHL47_10330</name>
</gene>
<dbReference type="EMBL" id="QFAY01000023">
    <property type="protein sequence ID" value="MBP2621705.1"/>
    <property type="molecule type" value="Genomic_DNA"/>
</dbReference>
<keyword evidence="4 7" id="KW-0812">Transmembrane</keyword>
<organism evidence="8 9">
    <name type="scientific">Streptococcus panodentis</name>
    <dbReference type="NCBI Taxonomy" id="1581472"/>
    <lineage>
        <taxon>Bacteria</taxon>
        <taxon>Bacillati</taxon>
        <taxon>Bacillota</taxon>
        <taxon>Bacilli</taxon>
        <taxon>Lactobacillales</taxon>
        <taxon>Streptococcaceae</taxon>
        <taxon>Streptococcus</taxon>
    </lineage>
</organism>
<evidence type="ECO:0000313" key="8">
    <source>
        <dbReference type="EMBL" id="MBP2621705.1"/>
    </source>
</evidence>
<evidence type="ECO:0000256" key="7">
    <source>
        <dbReference type="SAM" id="Phobius"/>
    </source>
</evidence>
<comment type="caution">
    <text evidence="8">The sequence shown here is derived from an EMBL/GenBank/DDBJ whole genome shotgun (WGS) entry which is preliminary data.</text>
</comment>
<comment type="subcellular location">
    <subcellularLocation>
        <location evidence="1">Cell membrane</location>
        <topology evidence="1">Multi-pass membrane protein</topology>
    </subcellularLocation>
</comment>
<keyword evidence="9" id="KW-1185">Reference proteome</keyword>
<sequence length="218" mass="24146">MRPIADIITNIIFGTYIDRFNKKNWLFSLNVVSSILVGLLLIKQNITFISFLVFFLQVCRSLYEPISLGYIVLLVPKKKLKRFNAWNSIVSSGGFLIGPALAGILVSLGSPLFAIATNSVLLLFCGVFILMLPHFDNLIDATQVSTSYFSEVFQGLRFLKKFVSQNKLIIITYFLVSSLFILAAGLDSVEAAFSKIVLLMSDSEYGLLVSISGAGYLF</sequence>
<feature type="transmembrane region" description="Helical" evidence="7">
    <location>
        <begin position="85"/>
        <end position="106"/>
    </location>
</feature>
<dbReference type="InterPro" id="IPR011701">
    <property type="entry name" value="MFS"/>
</dbReference>
<feature type="transmembrane region" description="Helical" evidence="7">
    <location>
        <begin position="48"/>
        <end position="73"/>
    </location>
</feature>
<evidence type="ECO:0000256" key="5">
    <source>
        <dbReference type="ARBA" id="ARBA00022989"/>
    </source>
</evidence>
<evidence type="ECO:0000313" key="9">
    <source>
        <dbReference type="Proteomes" id="UP001519349"/>
    </source>
</evidence>
<evidence type="ECO:0000256" key="1">
    <source>
        <dbReference type="ARBA" id="ARBA00004651"/>
    </source>
</evidence>
<keyword evidence="2" id="KW-0813">Transport</keyword>
<feature type="transmembrane region" description="Helical" evidence="7">
    <location>
        <begin position="25"/>
        <end position="42"/>
    </location>
</feature>
<proteinExistence type="predicted"/>
<dbReference type="PANTHER" id="PTHR43266:SF2">
    <property type="entry name" value="MAJOR FACILITATOR SUPERFAMILY (MFS) PROFILE DOMAIN-CONTAINING PROTEIN"/>
    <property type="match status" value="1"/>
</dbReference>
<evidence type="ECO:0000256" key="6">
    <source>
        <dbReference type="ARBA" id="ARBA00023136"/>
    </source>
</evidence>
<evidence type="ECO:0000256" key="3">
    <source>
        <dbReference type="ARBA" id="ARBA00022475"/>
    </source>
</evidence>
<protein>
    <submittedName>
        <fullName evidence="8">Uncharacterized protein</fullName>
    </submittedName>
</protein>
<dbReference type="Proteomes" id="UP001519349">
    <property type="component" value="Unassembled WGS sequence"/>
</dbReference>
<reference evidence="8 9" key="1">
    <citation type="submission" date="2018-05" db="EMBL/GenBank/DDBJ databases">
        <title>Draft genome sequence of Streptococcus panodentis CCUG 70867T.</title>
        <authorList>
            <person name="Salva-Serra F."/>
            <person name="Mendez V."/>
            <person name="Jaen-Luchoro D."/>
            <person name="Gonzales-Siles L."/>
            <person name="Karlsson R."/>
            <person name="Engstrom-Jakobsson H."/>
            <person name="Busquets A."/>
            <person name="Gomila M."/>
            <person name="Pineiro-Iglesias B."/>
            <person name="Bennasar-Figueras A."/>
            <person name="Seeger M."/>
            <person name="Moore E."/>
        </authorList>
    </citation>
    <scope>NUCLEOTIDE SEQUENCE [LARGE SCALE GENOMIC DNA]</scope>
    <source>
        <strain evidence="8 9">CCUG 70867</strain>
    </source>
</reference>
<keyword evidence="3" id="KW-1003">Cell membrane</keyword>
<name>A0ABS5AYS5_9STRE</name>
<feature type="transmembrane region" description="Helical" evidence="7">
    <location>
        <begin position="112"/>
        <end position="132"/>
    </location>
</feature>
<dbReference type="InterPro" id="IPR036259">
    <property type="entry name" value="MFS_trans_sf"/>
</dbReference>